<sequence>MLKIVMQLFSSPEQFLGLFSANDIQETIEEGERILIDENGIASVNPANEQVQQDFTRHVKKMSVL</sequence>
<evidence type="ECO:0000313" key="1">
    <source>
        <dbReference type="EMBL" id="KFC83287.1"/>
    </source>
</evidence>
<dbReference type="AlphaFoldDB" id="A0A085GHU2"/>
<name>A0A085GHU2_EWIA3</name>
<comment type="caution">
    <text evidence="1">The sequence shown here is derived from an EMBL/GenBank/DDBJ whole genome shotgun (WGS) entry which is preliminary data.</text>
</comment>
<keyword evidence="2" id="KW-1185">Reference proteome</keyword>
<dbReference type="OrthoDB" id="6540387at2"/>
<dbReference type="Proteomes" id="UP000028640">
    <property type="component" value="Unassembled WGS sequence"/>
</dbReference>
<dbReference type="STRING" id="910964.GEAM_1357"/>
<reference evidence="1 2" key="1">
    <citation type="submission" date="2014-05" db="EMBL/GenBank/DDBJ databases">
        <title>ATOL: Assembling a taxonomically balanced genome-scale reconstruction of the evolutionary history of the Enterobacteriaceae.</title>
        <authorList>
            <person name="Plunkett G.III."/>
            <person name="Neeno-Eckwall E.C."/>
            <person name="Glasner J.D."/>
            <person name="Perna N.T."/>
        </authorList>
    </citation>
    <scope>NUCLEOTIDE SEQUENCE [LARGE SCALE GENOMIC DNA]</scope>
    <source>
        <strain evidence="1 2">ATCC 33852</strain>
    </source>
</reference>
<dbReference type="GeneID" id="78379700"/>
<evidence type="ECO:0000313" key="2">
    <source>
        <dbReference type="Proteomes" id="UP000028640"/>
    </source>
</evidence>
<proteinExistence type="predicted"/>
<accession>A0A085GHU2</accession>
<dbReference type="RefSeq" id="WP_034789791.1">
    <property type="nucleotide sequence ID" value="NZ_JMPJ01000038.1"/>
</dbReference>
<organism evidence="1 2">
    <name type="scientific">Ewingella americana (strain ATCC 33852 / DSM 4580 / CCUG 14506 / JCM 5911 / LMG 7869 / NCTC 12157 / CDC 1468-78)</name>
    <dbReference type="NCBI Taxonomy" id="910964"/>
    <lineage>
        <taxon>Bacteria</taxon>
        <taxon>Pseudomonadati</taxon>
        <taxon>Pseudomonadota</taxon>
        <taxon>Gammaproteobacteria</taxon>
        <taxon>Enterobacterales</taxon>
        <taxon>Yersiniaceae</taxon>
        <taxon>Ewingella</taxon>
    </lineage>
</organism>
<gene>
    <name evidence="1" type="ORF">GEAM_1357</name>
</gene>
<dbReference type="eggNOG" id="ENOG5032T7P">
    <property type="taxonomic scope" value="Bacteria"/>
</dbReference>
<dbReference type="EMBL" id="JMPJ01000038">
    <property type="protein sequence ID" value="KFC83287.1"/>
    <property type="molecule type" value="Genomic_DNA"/>
</dbReference>
<protein>
    <submittedName>
        <fullName evidence="1">Uncharacterized protein</fullName>
    </submittedName>
</protein>